<dbReference type="EMBL" id="BARU01034004">
    <property type="protein sequence ID" value="GAH73860.1"/>
    <property type="molecule type" value="Genomic_DNA"/>
</dbReference>
<proteinExistence type="predicted"/>
<sequence>MKMKKKDWILLALNCSEDKTLSPVQLQKSLFLLGHMFPDAVNNNFYNFIPYHYGPFCLKIYEDTDFLKLKDLINISFNTIGR</sequence>
<feature type="non-terminal residue" evidence="1">
    <location>
        <position position="82"/>
    </location>
</feature>
<comment type="caution">
    <text evidence="1">The sequence shown here is derived from an EMBL/GenBank/DDBJ whole genome shotgun (WGS) entry which is preliminary data.</text>
</comment>
<organism evidence="1">
    <name type="scientific">marine sediment metagenome</name>
    <dbReference type="NCBI Taxonomy" id="412755"/>
    <lineage>
        <taxon>unclassified sequences</taxon>
        <taxon>metagenomes</taxon>
        <taxon>ecological metagenomes</taxon>
    </lineage>
</organism>
<accession>X1IX84</accession>
<evidence type="ECO:0000313" key="1">
    <source>
        <dbReference type="EMBL" id="GAH73860.1"/>
    </source>
</evidence>
<name>X1IX84_9ZZZZ</name>
<protein>
    <submittedName>
        <fullName evidence="1">Uncharacterized protein</fullName>
    </submittedName>
</protein>
<reference evidence="1" key="1">
    <citation type="journal article" date="2014" name="Front. Microbiol.">
        <title>High frequency of phylogenetically diverse reductive dehalogenase-homologous genes in deep subseafloor sedimentary metagenomes.</title>
        <authorList>
            <person name="Kawai M."/>
            <person name="Futagami T."/>
            <person name="Toyoda A."/>
            <person name="Takaki Y."/>
            <person name="Nishi S."/>
            <person name="Hori S."/>
            <person name="Arai W."/>
            <person name="Tsubouchi T."/>
            <person name="Morono Y."/>
            <person name="Uchiyama I."/>
            <person name="Ito T."/>
            <person name="Fujiyama A."/>
            <person name="Inagaki F."/>
            <person name="Takami H."/>
        </authorList>
    </citation>
    <scope>NUCLEOTIDE SEQUENCE</scope>
    <source>
        <strain evidence="1">Expedition CK06-06</strain>
    </source>
</reference>
<gene>
    <name evidence="1" type="ORF">S03H2_53425</name>
</gene>
<dbReference type="AlphaFoldDB" id="X1IX84"/>